<proteinExistence type="inferred from homology"/>
<feature type="active site" description="Charge relay system" evidence="5">
    <location>
        <position position="258"/>
    </location>
</feature>
<feature type="active site" description="Charge relay system" evidence="5">
    <location>
        <position position="219"/>
    </location>
</feature>
<dbReference type="Gene3D" id="3.40.50.200">
    <property type="entry name" value="Peptidase S8/S53 domain"/>
    <property type="match status" value="1"/>
</dbReference>
<dbReference type="OrthoDB" id="1896086at2759"/>
<evidence type="ECO:0000259" key="6">
    <source>
        <dbReference type="Pfam" id="PF00082"/>
    </source>
</evidence>
<dbReference type="Proteomes" id="UP000275078">
    <property type="component" value="Unassembled WGS sequence"/>
</dbReference>
<evidence type="ECO:0000313" key="7">
    <source>
        <dbReference type="EMBL" id="RPA81555.1"/>
    </source>
</evidence>
<dbReference type="InterPro" id="IPR050131">
    <property type="entry name" value="Peptidase_S8_subtilisin-like"/>
</dbReference>
<sequence>MANRSANPARQSERVLDPLSTINCKVLSTQNWVGYGLAPDQMPFRYKTNPPVFGSTLSYNIARGPAANNPNDLAIIFVNLHGNLTRAQEDAHYRRMFERARDHNAIGIRGTGIVKDVSSTVKPLPNSPKWIAYYAVFPRGMAAVIAADPEVFDCGASTNETIGIGAVEQAPTWAHAAISKDTWSEPMFQKGVNGGYTYRTPRAFVRARLGQHRHLFVIDTPIDKTHPQFLGGNRRTRCSQGKDFYPARTGIVNNWDGHGTQVTILAAGNGHGVAPAAKIHPINVFNETVAGCYSSDILAALTWIEERVRNNGWQNSAVVNMSLSGGTDNDSLRSQDLIENKLVPLGVIVVHAAGNVNRAITPQAPLHPQMSDAVIVVGGMNCHGQWWGDRFAPIAPIAPIAPNAPNAPNAPPVRPAGSNWGNVVTLAAPAVAIPIPLRDGTMVNRTGTSFAAPLVSGFVLCLQNGLRQHPDILDLLMQNHTRMPGFNWDMRVLAIN</sequence>
<dbReference type="PRINTS" id="PR00723">
    <property type="entry name" value="SUBTILISIN"/>
</dbReference>
<evidence type="ECO:0000256" key="5">
    <source>
        <dbReference type="PROSITE-ProRule" id="PRU01240"/>
    </source>
</evidence>
<evidence type="ECO:0000256" key="1">
    <source>
        <dbReference type="ARBA" id="ARBA00011073"/>
    </source>
</evidence>
<keyword evidence="2 5" id="KW-0645">Protease</keyword>
<feature type="active site" description="Charge relay system" evidence="5">
    <location>
        <position position="449"/>
    </location>
</feature>
<dbReference type="SUPFAM" id="SSF52743">
    <property type="entry name" value="Subtilisin-like"/>
    <property type="match status" value="1"/>
</dbReference>
<dbReference type="InterPro" id="IPR023828">
    <property type="entry name" value="Peptidase_S8_Ser-AS"/>
</dbReference>
<dbReference type="AlphaFoldDB" id="A0A3N4I637"/>
<organism evidence="7 8">
    <name type="scientific">Ascobolus immersus RN42</name>
    <dbReference type="NCBI Taxonomy" id="1160509"/>
    <lineage>
        <taxon>Eukaryota</taxon>
        <taxon>Fungi</taxon>
        <taxon>Dikarya</taxon>
        <taxon>Ascomycota</taxon>
        <taxon>Pezizomycotina</taxon>
        <taxon>Pezizomycetes</taxon>
        <taxon>Pezizales</taxon>
        <taxon>Ascobolaceae</taxon>
        <taxon>Ascobolus</taxon>
    </lineage>
</organism>
<dbReference type="InterPro" id="IPR015500">
    <property type="entry name" value="Peptidase_S8_subtilisin-rel"/>
</dbReference>
<keyword evidence="8" id="KW-1185">Reference proteome</keyword>
<comment type="similarity">
    <text evidence="1 5">Belongs to the peptidase S8 family.</text>
</comment>
<dbReference type="PROSITE" id="PS00138">
    <property type="entry name" value="SUBTILASE_SER"/>
    <property type="match status" value="1"/>
</dbReference>
<keyword evidence="3 5" id="KW-0378">Hydrolase</keyword>
<dbReference type="InterPro" id="IPR036852">
    <property type="entry name" value="Peptidase_S8/S53_dom_sf"/>
</dbReference>
<accession>A0A3N4I637</accession>
<dbReference type="STRING" id="1160509.A0A3N4I637"/>
<dbReference type="GO" id="GO:0004252">
    <property type="term" value="F:serine-type endopeptidase activity"/>
    <property type="evidence" value="ECO:0007669"/>
    <property type="project" value="UniProtKB-UniRule"/>
</dbReference>
<feature type="domain" description="Peptidase S8/S53" evidence="6">
    <location>
        <begin position="217"/>
        <end position="465"/>
    </location>
</feature>
<protein>
    <submittedName>
        <fullName evidence="7">Subtilisin-like protein</fullName>
    </submittedName>
</protein>
<evidence type="ECO:0000256" key="2">
    <source>
        <dbReference type="ARBA" id="ARBA00022670"/>
    </source>
</evidence>
<dbReference type="EMBL" id="ML119678">
    <property type="protein sequence ID" value="RPA81555.1"/>
    <property type="molecule type" value="Genomic_DNA"/>
</dbReference>
<evidence type="ECO:0000313" key="8">
    <source>
        <dbReference type="Proteomes" id="UP000275078"/>
    </source>
</evidence>
<dbReference type="PANTHER" id="PTHR43806">
    <property type="entry name" value="PEPTIDASE S8"/>
    <property type="match status" value="1"/>
</dbReference>
<dbReference type="PANTHER" id="PTHR43806:SF11">
    <property type="entry name" value="CEREVISIN-RELATED"/>
    <property type="match status" value="1"/>
</dbReference>
<reference evidence="7 8" key="1">
    <citation type="journal article" date="2018" name="Nat. Ecol. Evol.">
        <title>Pezizomycetes genomes reveal the molecular basis of ectomycorrhizal truffle lifestyle.</title>
        <authorList>
            <person name="Murat C."/>
            <person name="Payen T."/>
            <person name="Noel B."/>
            <person name="Kuo A."/>
            <person name="Morin E."/>
            <person name="Chen J."/>
            <person name="Kohler A."/>
            <person name="Krizsan K."/>
            <person name="Balestrini R."/>
            <person name="Da Silva C."/>
            <person name="Montanini B."/>
            <person name="Hainaut M."/>
            <person name="Levati E."/>
            <person name="Barry K.W."/>
            <person name="Belfiori B."/>
            <person name="Cichocki N."/>
            <person name="Clum A."/>
            <person name="Dockter R.B."/>
            <person name="Fauchery L."/>
            <person name="Guy J."/>
            <person name="Iotti M."/>
            <person name="Le Tacon F."/>
            <person name="Lindquist E.A."/>
            <person name="Lipzen A."/>
            <person name="Malagnac F."/>
            <person name="Mello A."/>
            <person name="Molinier V."/>
            <person name="Miyauchi S."/>
            <person name="Poulain J."/>
            <person name="Riccioni C."/>
            <person name="Rubini A."/>
            <person name="Sitrit Y."/>
            <person name="Splivallo R."/>
            <person name="Traeger S."/>
            <person name="Wang M."/>
            <person name="Zifcakova L."/>
            <person name="Wipf D."/>
            <person name="Zambonelli A."/>
            <person name="Paolocci F."/>
            <person name="Nowrousian M."/>
            <person name="Ottonello S."/>
            <person name="Baldrian P."/>
            <person name="Spatafora J.W."/>
            <person name="Henrissat B."/>
            <person name="Nagy L.G."/>
            <person name="Aury J.M."/>
            <person name="Wincker P."/>
            <person name="Grigoriev I.V."/>
            <person name="Bonfante P."/>
            <person name="Martin F.M."/>
        </authorList>
    </citation>
    <scope>NUCLEOTIDE SEQUENCE [LARGE SCALE GENOMIC DNA]</scope>
    <source>
        <strain evidence="7 8">RN42</strain>
    </source>
</reference>
<keyword evidence="4 5" id="KW-0720">Serine protease</keyword>
<dbReference type="InterPro" id="IPR000209">
    <property type="entry name" value="Peptidase_S8/S53_dom"/>
</dbReference>
<dbReference type="Pfam" id="PF00082">
    <property type="entry name" value="Peptidase_S8"/>
    <property type="match status" value="1"/>
</dbReference>
<dbReference type="PROSITE" id="PS51892">
    <property type="entry name" value="SUBTILASE"/>
    <property type="match status" value="1"/>
</dbReference>
<name>A0A3N4I637_ASCIM</name>
<dbReference type="GO" id="GO:0006508">
    <property type="term" value="P:proteolysis"/>
    <property type="evidence" value="ECO:0007669"/>
    <property type="project" value="UniProtKB-KW"/>
</dbReference>
<evidence type="ECO:0000256" key="4">
    <source>
        <dbReference type="ARBA" id="ARBA00022825"/>
    </source>
</evidence>
<evidence type="ECO:0000256" key="3">
    <source>
        <dbReference type="ARBA" id="ARBA00022801"/>
    </source>
</evidence>
<gene>
    <name evidence="7" type="ORF">BJ508DRAFT_361767</name>
</gene>